<protein>
    <recommendedName>
        <fullName evidence="4 7">Signal peptidase I</fullName>
        <ecNumber evidence="4 7">3.4.21.89</ecNumber>
    </recommendedName>
</protein>
<name>A0A8J6I1G9_9FIRM</name>
<dbReference type="AlphaFoldDB" id="A0A8J6I1G9"/>
<dbReference type="CDD" id="cd06530">
    <property type="entry name" value="S26_SPase_I"/>
    <property type="match status" value="1"/>
</dbReference>
<accession>A0A8J6I1G9</accession>
<evidence type="ECO:0000259" key="8">
    <source>
        <dbReference type="Pfam" id="PF10502"/>
    </source>
</evidence>
<dbReference type="PANTHER" id="PTHR43390:SF1">
    <property type="entry name" value="CHLOROPLAST PROCESSING PEPTIDASE"/>
    <property type="match status" value="1"/>
</dbReference>
<evidence type="ECO:0000256" key="4">
    <source>
        <dbReference type="ARBA" id="ARBA00013208"/>
    </source>
</evidence>
<keyword evidence="10" id="KW-1185">Reference proteome</keyword>
<comment type="subcellular location">
    <subcellularLocation>
        <location evidence="2">Cell membrane</location>
        <topology evidence="2">Single-pass type II membrane protein</topology>
    </subcellularLocation>
    <subcellularLocation>
        <location evidence="7">Membrane</location>
        <topology evidence="7">Single-pass type II membrane protein</topology>
    </subcellularLocation>
</comment>
<dbReference type="InterPro" id="IPR036286">
    <property type="entry name" value="LexA/Signal_pep-like_sf"/>
</dbReference>
<comment type="catalytic activity">
    <reaction evidence="1 7">
        <text>Cleavage of hydrophobic, N-terminal signal or leader sequences from secreted and periplasmic proteins.</text>
        <dbReference type="EC" id="3.4.21.89"/>
    </reaction>
</comment>
<dbReference type="InterPro" id="IPR019533">
    <property type="entry name" value="Peptidase_S26"/>
</dbReference>
<dbReference type="PRINTS" id="PR00727">
    <property type="entry name" value="LEADERPTASE"/>
</dbReference>
<dbReference type="GO" id="GO:0005886">
    <property type="term" value="C:plasma membrane"/>
    <property type="evidence" value="ECO:0007669"/>
    <property type="project" value="UniProtKB-SubCell"/>
</dbReference>
<dbReference type="GO" id="GO:0004252">
    <property type="term" value="F:serine-type endopeptidase activity"/>
    <property type="evidence" value="ECO:0007669"/>
    <property type="project" value="InterPro"/>
</dbReference>
<dbReference type="EMBL" id="JAAKDE010000013">
    <property type="protein sequence ID" value="MBA2133253.1"/>
    <property type="molecule type" value="Genomic_DNA"/>
</dbReference>
<gene>
    <name evidence="9" type="primary">lepB</name>
    <name evidence="9" type="ORF">G5B42_06825</name>
</gene>
<keyword evidence="7" id="KW-0645">Protease</keyword>
<dbReference type="PROSITE" id="PS00761">
    <property type="entry name" value="SPASE_I_3"/>
    <property type="match status" value="1"/>
</dbReference>
<feature type="domain" description="Peptidase S26" evidence="8">
    <location>
        <begin position="2"/>
        <end position="139"/>
    </location>
</feature>
<comment type="similarity">
    <text evidence="3 7">Belongs to the peptidase S26 family.</text>
</comment>
<organism evidence="9 10">
    <name type="scientific">Capillibacterium thermochitinicola</name>
    <dbReference type="NCBI Taxonomy" id="2699427"/>
    <lineage>
        <taxon>Bacteria</taxon>
        <taxon>Bacillati</taxon>
        <taxon>Bacillota</taxon>
        <taxon>Capillibacterium</taxon>
    </lineage>
</organism>
<comment type="caution">
    <text evidence="9">The sequence shown here is derived from an EMBL/GenBank/DDBJ whole genome shotgun (WGS) entry which is preliminary data.</text>
</comment>
<dbReference type="PANTHER" id="PTHR43390">
    <property type="entry name" value="SIGNAL PEPTIDASE I"/>
    <property type="match status" value="1"/>
</dbReference>
<dbReference type="NCBIfam" id="TIGR02227">
    <property type="entry name" value="sigpep_I_bact"/>
    <property type="match status" value="1"/>
</dbReference>
<evidence type="ECO:0000313" key="10">
    <source>
        <dbReference type="Proteomes" id="UP000657177"/>
    </source>
</evidence>
<evidence type="ECO:0000256" key="5">
    <source>
        <dbReference type="ARBA" id="ARBA00022801"/>
    </source>
</evidence>
<evidence type="ECO:0000256" key="6">
    <source>
        <dbReference type="PIRSR" id="PIRSR600223-1"/>
    </source>
</evidence>
<sequence length="165" mass="19222">MVFIFQTYKVEGKSMEPNLYEGQRLIVDKITYRFRPPKPGEVVVIKPKDPTKKFVKRVIATEGQNLQISNGTLRINGLPVHEPYIMEEMYDDFEWTIIPRGTVFVMGDNRNRSMDSRDERNVGFVPLENVVGRAILVYWPFNQAKIIKTPELKGDWDVPDIEFND</sequence>
<evidence type="ECO:0000256" key="7">
    <source>
        <dbReference type="RuleBase" id="RU362042"/>
    </source>
</evidence>
<proteinExistence type="inferred from homology"/>
<dbReference type="SUPFAM" id="SSF51306">
    <property type="entry name" value="LexA/Signal peptidase"/>
    <property type="match status" value="1"/>
</dbReference>
<reference evidence="9" key="1">
    <citation type="submission" date="2020-06" db="EMBL/GenBank/DDBJ databases">
        <title>Novel chitinolytic bacterium.</title>
        <authorList>
            <person name="Ungkulpasvich U."/>
            <person name="Kosugi A."/>
            <person name="Uke A."/>
        </authorList>
    </citation>
    <scope>NUCLEOTIDE SEQUENCE</scope>
    <source>
        <strain evidence="9">UUS1-1</strain>
    </source>
</reference>
<evidence type="ECO:0000313" key="9">
    <source>
        <dbReference type="EMBL" id="MBA2133253.1"/>
    </source>
</evidence>
<evidence type="ECO:0000256" key="2">
    <source>
        <dbReference type="ARBA" id="ARBA00004401"/>
    </source>
</evidence>
<feature type="active site" evidence="6">
    <location>
        <position position="56"/>
    </location>
</feature>
<dbReference type="InterPro" id="IPR000223">
    <property type="entry name" value="Pept_S26A_signal_pept_1"/>
</dbReference>
<keyword evidence="5 7" id="KW-0378">Hydrolase</keyword>
<dbReference type="EC" id="3.4.21.89" evidence="4 7"/>
<dbReference type="Pfam" id="PF10502">
    <property type="entry name" value="Peptidase_S26"/>
    <property type="match status" value="1"/>
</dbReference>
<dbReference type="Proteomes" id="UP000657177">
    <property type="component" value="Unassembled WGS sequence"/>
</dbReference>
<feature type="active site" evidence="6">
    <location>
        <position position="14"/>
    </location>
</feature>
<dbReference type="InterPro" id="IPR019758">
    <property type="entry name" value="Pept_S26A_signal_pept_1_CS"/>
</dbReference>
<dbReference type="GO" id="GO:0009003">
    <property type="term" value="F:signal peptidase activity"/>
    <property type="evidence" value="ECO:0007669"/>
    <property type="project" value="UniProtKB-EC"/>
</dbReference>
<evidence type="ECO:0000256" key="1">
    <source>
        <dbReference type="ARBA" id="ARBA00000677"/>
    </source>
</evidence>
<evidence type="ECO:0000256" key="3">
    <source>
        <dbReference type="ARBA" id="ARBA00009370"/>
    </source>
</evidence>
<dbReference type="GO" id="GO:0006465">
    <property type="term" value="P:signal peptide processing"/>
    <property type="evidence" value="ECO:0007669"/>
    <property type="project" value="InterPro"/>
</dbReference>
<dbReference type="Gene3D" id="2.10.109.10">
    <property type="entry name" value="Umud Fragment, subunit A"/>
    <property type="match status" value="1"/>
</dbReference>